<dbReference type="SMART" id="SM00353">
    <property type="entry name" value="HLH"/>
    <property type="match status" value="1"/>
</dbReference>
<dbReference type="GO" id="GO:0046983">
    <property type="term" value="F:protein dimerization activity"/>
    <property type="evidence" value="ECO:0007669"/>
    <property type="project" value="InterPro"/>
</dbReference>
<gene>
    <name evidence="7" type="ORF">L484_015823</name>
</gene>
<reference evidence="8" key="1">
    <citation type="submission" date="2013-01" db="EMBL/GenBank/DDBJ databases">
        <title>Draft Genome Sequence of a Mulberry Tree, Morus notabilis C.K. Schneid.</title>
        <authorList>
            <person name="He N."/>
            <person name="Zhao S."/>
        </authorList>
    </citation>
    <scope>NUCLEOTIDE SEQUENCE</scope>
</reference>
<dbReference type="GO" id="GO:0003700">
    <property type="term" value="F:DNA-binding transcription factor activity"/>
    <property type="evidence" value="ECO:0007669"/>
    <property type="project" value="TreeGrafter"/>
</dbReference>
<dbReference type="GO" id="GO:0005634">
    <property type="term" value="C:nucleus"/>
    <property type="evidence" value="ECO:0007669"/>
    <property type="project" value="UniProtKB-SubCell"/>
</dbReference>
<feature type="compositionally biased region" description="Low complexity" evidence="5">
    <location>
        <begin position="186"/>
        <end position="206"/>
    </location>
</feature>
<dbReference type="SUPFAM" id="SSF47459">
    <property type="entry name" value="HLH, helix-loop-helix DNA-binding domain"/>
    <property type="match status" value="1"/>
</dbReference>
<evidence type="ECO:0000256" key="3">
    <source>
        <dbReference type="ARBA" id="ARBA00023163"/>
    </source>
</evidence>
<dbReference type="Gene3D" id="4.10.280.10">
    <property type="entry name" value="Helix-loop-helix DNA-binding domain"/>
    <property type="match status" value="1"/>
</dbReference>
<feature type="region of interest" description="Disordered" evidence="5">
    <location>
        <begin position="186"/>
        <end position="339"/>
    </location>
</feature>
<feature type="region of interest" description="Disordered" evidence="5">
    <location>
        <begin position="529"/>
        <end position="554"/>
    </location>
</feature>
<dbReference type="eggNOG" id="ENOG502QRSF">
    <property type="taxonomic scope" value="Eukaryota"/>
</dbReference>
<dbReference type="CDD" id="cd18919">
    <property type="entry name" value="bHLH_AtBPE_like"/>
    <property type="match status" value="1"/>
</dbReference>
<comment type="subcellular location">
    <subcellularLocation>
        <location evidence="1">Nucleus</location>
    </subcellularLocation>
</comment>
<dbReference type="EMBL" id="KE344892">
    <property type="protein sequence ID" value="EXB84492.1"/>
    <property type="molecule type" value="Genomic_DNA"/>
</dbReference>
<evidence type="ECO:0000256" key="1">
    <source>
        <dbReference type="ARBA" id="ARBA00004123"/>
    </source>
</evidence>
<proteinExistence type="predicted"/>
<evidence type="ECO:0000313" key="7">
    <source>
        <dbReference type="EMBL" id="EXB84492.1"/>
    </source>
</evidence>
<feature type="compositionally biased region" description="Polar residues" evidence="5">
    <location>
        <begin position="39"/>
        <end position="55"/>
    </location>
</feature>
<feature type="region of interest" description="Disordered" evidence="5">
    <location>
        <begin position="458"/>
        <end position="478"/>
    </location>
</feature>
<accession>W9S2P3</accession>
<dbReference type="FunFam" id="4.10.280.10:FF:000002">
    <property type="entry name" value="Basic helix-loop-helix transcription factor"/>
    <property type="match status" value="1"/>
</dbReference>
<keyword evidence="3" id="KW-0804">Transcription</keyword>
<dbReference type="PANTHER" id="PTHR12565">
    <property type="entry name" value="STEROL REGULATORY ELEMENT-BINDING PROTEIN"/>
    <property type="match status" value="1"/>
</dbReference>
<sequence length="554" mass="60520">MENEYFFLNAGIAPLLHLESSNPIPNWQQQQQSQMELKLNSSSDGSPDQCFYNNPSREKSTDQQSMQFDSALSSMVSSPVASNSNISNDSFVIRELIGKLGNIGNNNNVKNSSSGEISLANTSCYSTPLNSPPKMMNCNLGRKPSSLNSSVAEFAADPGFAERAARFSCFGSRSFNGRTTQFGFNNSNEFNNNTNNNNIPGGSNSSPLTGNGNKMSRVSSSPALKALGSQLNSNNSQEESTESEQNPNGEKALKPEMNSRKRKAASKGKILPSSSPPTTKIIEANDNSNAKRNKTTEFGEGNEKSGQAKTEEEIAKGTSGGDEKQTKTSPKPPEPPKDYIHVRARRGQATDSHSLAERVRREKISERMKLLQDLVPGCNKVTGKALMLDEIINYVQSLQRQVEFLSMKLASVNTRLDANIDTLMSKDIFQPNSSMPHPIFPLDSSAQTVYGHQPQQNQTIHNNNNNNSNNNISSGPMTHCSMDPLDSALCQNLGMQLPHLNGFSDIVSQYPAFGEDDLQAIVQMGFGQNPNRDTSFQPQSLHGPNQVSHMKVEL</sequence>
<evidence type="ECO:0000256" key="5">
    <source>
        <dbReference type="SAM" id="MobiDB-lite"/>
    </source>
</evidence>
<feature type="compositionally biased region" description="Polar residues" evidence="5">
    <location>
        <begin position="529"/>
        <end position="548"/>
    </location>
</feature>
<feature type="domain" description="BHLH" evidence="6">
    <location>
        <begin position="348"/>
        <end position="398"/>
    </location>
</feature>
<feature type="compositionally biased region" description="Basic and acidic residues" evidence="5">
    <location>
        <begin position="294"/>
        <end position="303"/>
    </location>
</feature>
<keyword evidence="8" id="KW-1185">Reference proteome</keyword>
<evidence type="ECO:0000313" key="8">
    <source>
        <dbReference type="Proteomes" id="UP000030645"/>
    </source>
</evidence>
<protein>
    <recommendedName>
        <fullName evidence="6">BHLH domain-containing protein</fullName>
    </recommendedName>
</protein>
<organism evidence="7 8">
    <name type="scientific">Morus notabilis</name>
    <dbReference type="NCBI Taxonomy" id="981085"/>
    <lineage>
        <taxon>Eukaryota</taxon>
        <taxon>Viridiplantae</taxon>
        <taxon>Streptophyta</taxon>
        <taxon>Embryophyta</taxon>
        <taxon>Tracheophyta</taxon>
        <taxon>Spermatophyta</taxon>
        <taxon>Magnoliopsida</taxon>
        <taxon>eudicotyledons</taxon>
        <taxon>Gunneridae</taxon>
        <taxon>Pentapetalae</taxon>
        <taxon>rosids</taxon>
        <taxon>fabids</taxon>
        <taxon>Rosales</taxon>
        <taxon>Moraceae</taxon>
        <taxon>Moreae</taxon>
        <taxon>Morus</taxon>
    </lineage>
</organism>
<dbReference type="InterPro" id="IPR011598">
    <property type="entry name" value="bHLH_dom"/>
</dbReference>
<feature type="compositionally biased region" description="Low complexity" evidence="5">
    <location>
        <begin position="462"/>
        <end position="474"/>
    </location>
</feature>
<evidence type="ECO:0000259" key="6">
    <source>
        <dbReference type="PROSITE" id="PS50888"/>
    </source>
</evidence>
<dbReference type="InterPro" id="IPR036638">
    <property type="entry name" value="HLH_DNA-bd_sf"/>
</dbReference>
<evidence type="ECO:0000256" key="4">
    <source>
        <dbReference type="ARBA" id="ARBA00023242"/>
    </source>
</evidence>
<dbReference type="PROSITE" id="PS50888">
    <property type="entry name" value="BHLH"/>
    <property type="match status" value="1"/>
</dbReference>
<feature type="compositionally biased region" description="Low complexity" evidence="5">
    <location>
        <begin position="229"/>
        <end position="248"/>
    </location>
</feature>
<dbReference type="STRING" id="981085.W9S2P3"/>
<feature type="region of interest" description="Disordered" evidence="5">
    <location>
        <begin position="27"/>
        <end position="69"/>
    </location>
</feature>
<feature type="compositionally biased region" description="Polar residues" evidence="5">
    <location>
        <begin position="207"/>
        <end position="222"/>
    </location>
</feature>
<feature type="compositionally biased region" description="Basic and acidic residues" evidence="5">
    <location>
        <begin position="309"/>
        <end position="326"/>
    </location>
</feature>
<keyword evidence="4" id="KW-0539">Nucleus</keyword>
<dbReference type="Proteomes" id="UP000030645">
    <property type="component" value="Unassembled WGS sequence"/>
</dbReference>
<dbReference type="InterPro" id="IPR024097">
    <property type="entry name" value="bHLH_ZIP_TF"/>
</dbReference>
<evidence type="ECO:0000256" key="2">
    <source>
        <dbReference type="ARBA" id="ARBA00023015"/>
    </source>
</evidence>
<name>W9S2P3_9ROSA</name>
<dbReference type="OrthoDB" id="1095591at2759"/>
<dbReference type="AlphaFoldDB" id="W9S2P3"/>
<dbReference type="PANTHER" id="PTHR12565:SF184">
    <property type="entry name" value="BHLH TRANSCRIPTION FACTOR"/>
    <property type="match status" value="1"/>
</dbReference>
<keyword evidence="2" id="KW-0805">Transcription regulation</keyword>
<dbReference type="KEGG" id="mnt:21398904"/>
<dbReference type="Pfam" id="PF00010">
    <property type="entry name" value="HLH"/>
    <property type="match status" value="1"/>
</dbReference>